<keyword evidence="3" id="KW-1185">Reference proteome</keyword>
<feature type="chain" id="PRO_5013020164" description="Secreted protein" evidence="1">
    <location>
        <begin position="32"/>
        <end position="59"/>
    </location>
</feature>
<dbReference type="OrthoDB" id="6949706at2"/>
<dbReference type="AlphaFoldDB" id="A0A1M7DB82"/>
<evidence type="ECO:0000256" key="1">
    <source>
        <dbReference type="SAM" id="SignalP"/>
    </source>
</evidence>
<dbReference type="Proteomes" id="UP000184305">
    <property type="component" value="Unassembled WGS sequence"/>
</dbReference>
<evidence type="ECO:0008006" key="4">
    <source>
        <dbReference type="Google" id="ProtNLM"/>
    </source>
</evidence>
<sequence>MKDNMKKTRSRSVKLAALLLAGIAFSSTASAWTFERGWSCENKWYEMGLIELIACGGGG</sequence>
<evidence type="ECO:0000313" key="2">
    <source>
        <dbReference type="EMBL" id="SHL76688.1"/>
    </source>
</evidence>
<organism evidence="2 3">
    <name type="scientific">Phytopseudomonas punonensis</name>
    <dbReference type="NCBI Taxonomy" id="1220495"/>
    <lineage>
        <taxon>Bacteria</taxon>
        <taxon>Pseudomonadati</taxon>
        <taxon>Pseudomonadota</taxon>
        <taxon>Gammaproteobacteria</taxon>
        <taxon>Pseudomonadales</taxon>
        <taxon>Pseudomonadaceae</taxon>
        <taxon>Phytopseudomonas</taxon>
    </lineage>
</organism>
<keyword evidence="1" id="KW-0732">Signal</keyword>
<protein>
    <recommendedName>
        <fullName evidence="4">Secreted protein</fullName>
    </recommendedName>
</protein>
<feature type="signal peptide" evidence="1">
    <location>
        <begin position="1"/>
        <end position="31"/>
    </location>
</feature>
<reference evidence="3" key="1">
    <citation type="submission" date="2016-11" db="EMBL/GenBank/DDBJ databases">
        <authorList>
            <person name="Varghese N."/>
            <person name="Submissions S."/>
        </authorList>
    </citation>
    <scope>NUCLEOTIDE SEQUENCE [LARGE SCALE GENOMIC DNA]</scope>
    <source>
        <strain evidence="3">CECT 8089</strain>
    </source>
</reference>
<proteinExistence type="predicted"/>
<dbReference type="EMBL" id="FRBQ01000002">
    <property type="protein sequence ID" value="SHL76688.1"/>
    <property type="molecule type" value="Genomic_DNA"/>
</dbReference>
<gene>
    <name evidence="2" type="ORF">SAMN05216288_2403</name>
</gene>
<name>A0A1M7DB82_9GAMM</name>
<accession>A0A1M7DB82</accession>
<evidence type="ECO:0000313" key="3">
    <source>
        <dbReference type="Proteomes" id="UP000184305"/>
    </source>
</evidence>